<dbReference type="EMBL" id="PGGW01000040">
    <property type="protein sequence ID" value="PJE97481.1"/>
    <property type="molecule type" value="Genomic_DNA"/>
</dbReference>
<sequence>MTDQWYPEQPRPERQHPGQHPGPQYPLPHQQRYRPQGGAPGAPYAPGAYEAYGAPGEPPAASTATLSAPGGAPGAGSGPGSDAGSGSGSGRGPGSTAAPRRTGDPIIAPGLLPAVLTAVLAVLLALAATASRPVLAVPVLLLQAVTAAGWYRLNGMWPARQGIALAFLGGVTADIALLATGDEHATAAVVGTLGLWCVLVVTAHLRNTSSPDERLYALTAAIASSALAVLGAGLLAAEPDAVTAGALGVAVTALVRALPLPSAVSLVAALPAAAGAGAAAGLLVSLDALPGALLGLAAGVCALIGLRVASYDFPSRFVHMTAGVALPLTAAVPAVYLLGRALG</sequence>
<organism evidence="3 4">
    <name type="scientific">Streptomyces carminius</name>
    <dbReference type="NCBI Taxonomy" id="2665496"/>
    <lineage>
        <taxon>Bacteria</taxon>
        <taxon>Bacillati</taxon>
        <taxon>Actinomycetota</taxon>
        <taxon>Actinomycetes</taxon>
        <taxon>Kitasatosporales</taxon>
        <taxon>Streptomycetaceae</taxon>
        <taxon>Streptomyces</taxon>
    </lineage>
</organism>
<protein>
    <submittedName>
        <fullName evidence="3">Uncharacterized protein</fullName>
    </submittedName>
</protein>
<feature type="transmembrane region" description="Helical" evidence="2">
    <location>
        <begin position="106"/>
        <end position="128"/>
    </location>
</feature>
<feature type="transmembrane region" description="Helical" evidence="2">
    <location>
        <begin position="134"/>
        <end position="151"/>
    </location>
</feature>
<proteinExistence type="predicted"/>
<feature type="transmembrane region" description="Helical" evidence="2">
    <location>
        <begin position="266"/>
        <end position="286"/>
    </location>
</feature>
<name>A0A2M8LZV0_9ACTN</name>
<feature type="transmembrane region" description="Helical" evidence="2">
    <location>
        <begin position="215"/>
        <end position="235"/>
    </location>
</feature>
<feature type="transmembrane region" description="Helical" evidence="2">
    <location>
        <begin position="317"/>
        <end position="338"/>
    </location>
</feature>
<keyword evidence="4" id="KW-1185">Reference proteome</keyword>
<reference evidence="3 4" key="1">
    <citation type="submission" date="2017-11" db="EMBL/GenBank/DDBJ databases">
        <title>Streptomyces carmine sp. nov., a novel actinomycete isolated from Sophora alopecuroides in Xinjiang, China.</title>
        <authorList>
            <person name="Wang Y."/>
            <person name="Luo X."/>
            <person name="Wan C."/>
            <person name="Zhang L."/>
        </authorList>
    </citation>
    <scope>NUCLEOTIDE SEQUENCE [LARGE SCALE GENOMIC DNA]</scope>
    <source>
        <strain evidence="3 4">TRM SA0054</strain>
    </source>
</reference>
<keyword evidence="2" id="KW-1133">Transmembrane helix</keyword>
<gene>
    <name evidence="3" type="ORF">CUT44_12430</name>
</gene>
<feature type="transmembrane region" description="Helical" evidence="2">
    <location>
        <begin position="163"/>
        <end position="179"/>
    </location>
</feature>
<feature type="compositionally biased region" description="Low complexity" evidence="1">
    <location>
        <begin position="41"/>
        <end position="70"/>
    </location>
</feature>
<keyword evidence="2" id="KW-0472">Membrane</keyword>
<feature type="region of interest" description="Disordered" evidence="1">
    <location>
        <begin position="1"/>
        <end position="102"/>
    </location>
</feature>
<dbReference type="Proteomes" id="UP000230407">
    <property type="component" value="Unassembled WGS sequence"/>
</dbReference>
<dbReference type="RefSeq" id="WP_100202021.1">
    <property type="nucleotide sequence ID" value="NZ_PGGW01000040.1"/>
</dbReference>
<evidence type="ECO:0000256" key="1">
    <source>
        <dbReference type="SAM" id="MobiDB-lite"/>
    </source>
</evidence>
<feature type="transmembrane region" description="Helical" evidence="2">
    <location>
        <begin position="292"/>
        <end position="310"/>
    </location>
</feature>
<feature type="transmembrane region" description="Helical" evidence="2">
    <location>
        <begin position="241"/>
        <end position="259"/>
    </location>
</feature>
<evidence type="ECO:0000256" key="2">
    <source>
        <dbReference type="SAM" id="Phobius"/>
    </source>
</evidence>
<feature type="transmembrane region" description="Helical" evidence="2">
    <location>
        <begin position="185"/>
        <end position="203"/>
    </location>
</feature>
<evidence type="ECO:0000313" key="3">
    <source>
        <dbReference type="EMBL" id="PJE97481.1"/>
    </source>
</evidence>
<dbReference type="AlphaFoldDB" id="A0A2M8LZV0"/>
<evidence type="ECO:0000313" key="4">
    <source>
        <dbReference type="Proteomes" id="UP000230407"/>
    </source>
</evidence>
<keyword evidence="2" id="KW-0812">Transmembrane</keyword>
<feature type="compositionally biased region" description="Low complexity" evidence="1">
    <location>
        <begin position="18"/>
        <end position="30"/>
    </location>
</feature>
<feature type="compositionally biased region" description="Gly residues" evidence="1">
    <location>
        <begin position="71"/>
        <end position="93"/>
    </location>
</feature>
<accession>A0A2M8LZV0</accession>
<comment type="caution">
    <text evidence="3">The sequence shown here is derived from an EMBL/GenBank/DDBJ whole genome shotgun (WGS) entry which is preliminary data.</text>
</comment>